<dbReference type="Proteomes" id="UP001631969">
    <property type="component" value="Unassembled WGS sequence"/>
</dbReference>
<keyword evidence="1" id="KW-0560">Oxidoreductase</keyword>
<organism evidence="1 2">
    <name type="scientific">Paenibacillus mesotrionivorans</name>
    <dbReference type="NCBI Taxonomy" id="3160968"/>
    <lineage>
        <taxon>Bacteria</taxon>
        <taxon>Bacillati</taxon>
        <taxon>Bacillota</taxon>
        <taxon>Bacilli</taxon>
        <taxon>Bacillales</taxon>
        <taxon>Paenibacillaceae</taxon>
        <taxon>Paenibacillus</taxon>
    </lineage>
</organism>
<dbReference type="EC" id="1.18.6.1" evidence="1"/>
<comment type="caution">
    <text evidence="1">The sequence shown here is derived from an EMBL/GenBank/DDBJ whole genome shotgun (WGS) entry which is preliminary data.</text>
</comment>
<keyword evidence="2" id="KW-1185">Reference proteome</keyword>
<dbReference type="EMBL" id="JBJURJ010000003">
    <property type="protein sequence ID" value="MFM9327662.1"/>
    <property type="molecule type" value="Genomic_DNA"/>
</dbReference>
<evidence type="ECO:0000313" key="2">
    <source>
        <dbReference type="Proteomes" id="UP001631969"/>
    </source>
</evidence>
<gene>
    <name evidence="1" type="primary">anfG</name>
    <name evidence="1" type="ORF">ACI1P1_05025</name>
</gene>
<name>A0ACC7NX49_9BACL</name>
<proteinExistence type="predicted"/>
<evidence type="ECO:0000313" key="1">
    <source>
        <dbReference type="EMBL" id="MFM9327662.1"/>
    </source>
</evidence>
<accession>A0ACC7NX49</accession>
<reference evidence="1" key="1">
    <citation type="submission" date="2024-12" db="EMBL/GenBank/DDBJ databases">
        <authorList>
            <person name="Wu N."/>
        </authorList>
    </citation>
    <scope>NUCLEOTIDE SEQUENCE</scope>
    <source>
        <strain evidence="1">P15</strain>
    </source>
</reference>
<protein>
    <submittedName>
        <fullName evidence="1">Fe-only nitrogenase subunit delta</fullName>
        <ecNumber evidence="1">1.18.6.1</ecNumber>
    </submittedName>
</protein>
<sequence length="117" mass="13664">MDEAVKQARVAQLEDYIMKKCLWQFHSRAWDREKQNEGILTKTMQILCGEPVEKDSPADRCHWVDAVVLAEAYQERFDWIVSATKEDIKEVMAALRERIDFLTITGSLNEELKVKAY</sequence>